<dbReference type="Pfam" id="PF07589">
    <property type="entry name" value="PEP-CTERM"/>
    <property type="match status" value="1"/>
</dbReference>
<accession>A0A7X0TTZ4</accession>
<dbReference type="InterPro" id="IPR010607">
    <property type="entry name" value="DUF1194"/>
</dbReference>
<keyword evidence="1" id="KW-0732">Signal</keyword>
<dbReference type="InterPro" id="IPR013424">
    <property type="entry name" value="Ice-binding_C"/>
</dbReference>
<evidence type="ECO:0000313" key="4">
    <source>
        <dbReference type="Proteomes" id="UP000537141"/>
    </source>
</evidence>
<comment type="caution">
    <text evidence="3">The sequence shown here is derived from an EMBL/GenBank/DDBJ whole genome shotgun (WGS) entry which is preliminary data.</text>
</comment>
<feature type="domain" description="Ice-binding protein C-terminal" evidence="2">
    <location>
        <begin position="230"/>
        <end position="253"/>
    </location>
</feature>
<protein>
    <recommendedName>
        <fullName evidence="2">Ice-binding protein C-terminal domain-containing protein</fullName>
    </recommendedName>
</protein>
<dbReference type="Proteomes" id="UP000537141">
    <property type="component" value="Unassembled WGS sequence"/>
</dbReference>
<sequence>MLKKLTKTLLCCAALLTANANANIIVDLELQLLADISGSVNQTEYELQIQGYEAAFRDSSVINAIVNGQNGGIAVQYIEWAQNADTRIDWFHIYDSASANAFADLLGGFSSKMAGINTGYTNIYAAIDYGKGLFFNNAYDSARQVMDVSGDGTSNASATAAARDSALALGVDTINGITIGGSSNLDNFYTNNVIGGTNAFLISANTFADFTAGIQQKLVREITGGGGGATVPEPSTIALFGLAILGLASASRKKV</sequence>
<keyword evidence="4" id="KW-1185">Reference proteome</keyword>
<dbReference type="InterPro" id="IPR036465">
    <property type="entry name" value="vWFA_dom_sf"/>
</dbReference>
<name>A0A7X0TTZ4_9GAMM</name>
<dbReference type="RefSeq" id="WP_184424605.1">
    <property type="nucleotide sequence ID" value="NZ_AP027362.1"/>
</dbReference>
<evidence type="ECO:0000256" key="1">
    <source>
        <dbReference type="SAM" id="SignalP"/>
    </source>
</evidence>
<gene>
    <name evidence="3" type="ORF">HNQ55_002288</name>
</gene>
<dbReference type="NCBIfam" id="TIGR02595">
    <property type="entry name" value="PEP_CTERM"/>
    <property type="match status" value="1"/>
</dbReference>
<reference evidence="3 4" key="1">
    <citation type="submission" date="2020-08" db="EMBL/GenBank/DDBJ databases">
        <title>Genomic Encyclopedia of Type Strains, Phase IV (KMG-IV): sequencing the most valuable type-strain genomes for metagenomic binning, comparative biology and taxonomic classification.</title>
        <authorList>
            <person name="Goeker M."/>
        </authorList>
    </citation>
    <scope>NUCLEOTIDE SEQUENCE [LARGE SCALE GENOMIC DNA]</scope>
    <source>
        <strain evidence="3 4">DSM 26287</strain>
    </source>
</reference>
<feature type="chain" id="PRO_5030698277" description="Ice-binding protein C-terminal domain-containing protein" evidence="1">
    <location>
        <begin position="23"/>
        <end position="255"/>
    </location>
</feature>
<dbReference type="Gene3D" id="3.40.50.410">
    <property type="entry name" value="von Willebrand factor, type A domain"/>
    <property type="match status" value="1"/>
</dbReference>
<evidence type="ECO:0000259" key="2">
    <source>
        <dbReference type="Pfam" id="PF07589"/>
    </source>
</evidence>
<feature type="signal peptide" evidence="1">
    <location>
        <begin position="1"/>
        <end position="22"/>
    </location>
</feature>
<dbReference type="AlphaFoldDB" id="A0A7X0TTZ4"/>
<organism evidence="3 4">
    <name type="scientific">Thalassotalea piscium</name>
    <dbReference type="NCBI Taxonomy" id="1230533"/>
    <lineage>
        <taxon>Bacteria</taxon>
        <taxon>Pseudomonadati</taxon>
        <taxon>Pseudomonadota</taxon>
        <taxon>Gammaproteobacteria</taxon>
        <taxon>Alteromonadales</taxon>
        <taxon>Colwelliaceae</taxon>
        <taxon>Thalassotalea</taxon>
    </lineage>
</organism>
<proteinExistence type="predicted"/>
<evidence type="ECO:0000313" key="3">
    <source>
        <dbReference type="EMBL" id="MBB6543766.1"/>
    </source>
</evidence>
<dbReference type="EMBL" id="JACHHU010000019">
    <property type="protein sequence ID" value="MBB6543766.1"/>
    <property type="molecule type" value="Genomic_DNA"/>
</dbReference>
<dbReference type="Pfam" id="PF06707">
    <property type="entry name" value="DUF1194"/>
    <property type="match status" value="1"/>
</dbReference>
<dbReference type="SUPFAM" id="SSF53300">
    <property type="entry name" value="vWA-like"/>
    <property type="match status" value="1"/>
</dbReference>